<evidence type="ECO:0000313" key="4">
    <source>
        <dbReference type="Proteomes" id="UP000189701"/>
    </source>
</evidence>
<dbReference type="Proteomes" id="UP000189701">
    <property type="component" value="Unplaced"/>
</dbReference>
<keyword evidence="1" id="KW-0479">Metal-binding</keyword>
<name>A0A1U7VI34_NICSY</name>
<gene>
    <name evidence="5" type="primary">LOC104214071</name>
</gene>
<reference evidence="4" key="1">
    <citation type="journal article" date="2013" name="Genome Biol.">
        <title>Reference genomes and transcriptomes of Nicotiana sylvestris and Nicotiana tomentosiformis.</title>
        <authorList>
            <person name="Sierro N."/>
            <person name="Battey J.N."/>
            <person name="Ouadi S."/>
            <person name="Bovet L."/>
            <person name="Goepfert S."/>
            <person name="Bakaher N."/>
            <person name="Peitsch M.C."/>
            <person name="Ivanov N.V."/>
        </authorList>
    </citation>
    <scope>NUCLEOTIDE SEQUENCE [LARGE SCALE GENOMIC DNA]</scope>
</reference>
<dbReference type="GO" id="GO:0003676">
    <property type="term" value="F:nucleic acid binding"/>
    <property type="evidence" value="ECO:0007669"/>
    <property type="project" value="InterPro"/>
</dbReference>
<feature type="compositionally biased region" description="Low complexity" evidence="2">
    <location>
        <begin position="263"/>
        <end position="278"/>
    </location>
</feature>
<dbReference type="PANTHER" id="PTHR15503">
    <property type="entry name" value="LDOC1 RELATED"/>
    <property type="match status" value="1"/>
</dbReference>
<keyword evidence="1" id="KW-0863">Zinc-finger</keyword>
<evidence type="ECO:0000313" key="5">
    <source>
        <dbReference type="RefSeq" id="XP_009761979.1"/>
    </source>
</evidence>
<feature type="region of interest" description="Disordered" evidence="2">
    <location>
        <begin position="247"/>
        <end position="326"/>
    </location>
</feature>
<dbReference type="InterPro" id="IPR005162">
    <property type="entry name" value="Retrotrans_gag_dom"/>
</dbReference>
<dbReference type="AlphaFoldDB" id="A0A1U7VI34"/>
<feature type="region of interest" description="Disordered" evidence="2">
    <location>
        <begin position="56"/>
        <end position="95"/>
    </location>
</feature>
<feature type="domain" description="CCHC-type" evidence="3">
    <location>
        <begin position="344"/>
        <end position="358"/>
    </location>
</feature>
<feature type="compositionally biased region" description="Polar residues" evidence="2">
    <location>
        <begin position="279"/>
        <end position="297"/>
    </location>
</feature>
<dbReference type="PANTHER" id="PTHR15503:SF45">
    <property type="entry name" value="RNA-DIRECTED DNA POLYMERASE HOMOLOG"/>
    <property type="match status" value="1"/>
</dbReference>
<dbReference type="CDD" id="cd00303">
    <property type="entry name" value="retropepsin_like"/>
    <property type="match status" value="1"/>
</dbReference>
<evidence type="ECO:0000256" key="1">
    <source>
        <dbReference type="PROSITE-ProRule" id="PRU00047"/>
    </source>
</evidence>
<sequence length="517" mass="55758">MAPKKRARLGPNVAVNHVPNAVDESDSLVLNLPGPSIPDPSIPVLAAAEGATIPPTDIPDLDAIPASGPGLVAAQAQRSHDAPAPPSGQGDSASSRVNQFLRLAPPEFTGTDLEANPQDFLDEMYKTLRVMKATETEGVELASYRLRGAAYSWFEIWEDSRGEGRPPARWDEFVDAFMDHFLPAETMAARATEFELMSTMDARVRRFVQGLSPLVVNEAATMALHSDMNYGKIVGFAQATEARKLKIQAERESSSRARSVGHSGRPVPGRGPSGPSQSYTQSSASTPPSVHSYQQSIHLRLGSDSRRPHHSGHPGGRSQQQGRASCPKFGRFHSDTCYLDIPICYRCEVRGHIQWDCRAPSQGMGRGFAQSSSSSAATSSVRPPVPAGCSVVRGGARGRGVPSRFYALSGRQSAEASSDVATGILSVQAIDCYALIDPGSSLSYVTPLIASSFGVEPKQLHEPFSVSTPVGDSITATRVYRNCVVMVCGRSTTADLIELEMIRDRYTFHHAEWRQRS</sequence>
<dbReference type="InterPro" id="IPR001878">
    <property type="entry name" value="Znf_CCHC"/>
</dbReference>
<dbReference type="Pfam" id="PF08284">
    <property type="entry name" value="RVP_2"/>
    <property type="match status" value="1"/>
</dbReference>
<organism evidence="4 5">
    <name type="scientific">Nicotiana sylvestris</name>
    <name type="common">Wood tobacco</name>
    <name type="synonym">South American tobacco</name>
    <dbReference type="NCBI Taxonomy" id="4096"/>
    <lineage>
        <taxon>Eukaryota</taxon>
        <taxon>Viridiplantae</taxon>
        <taxon>Streptophyta</taxon>
        <taxon>Embryophyta</taxon>
        <taxon>Tracheophyta</taxon>
        <taxon>Spermatophyta</taxon>
        <taxon>Magnoliopsida</taxon>
        <taxon>eudicotyledons</taxon>
        <taxon>Gunneridae</taxon>
        <taxon>Pentapetalae</taxon>
        <taxon>asterids</taxon>
        <taxon>lamiids</taxon>
        <taxon>Solanales</taxon>
        <taxon>Solanaceae</taxon>
        <taxon>Nicotianoideae</taxon>
        <taxon>Nicotianeae</taxon>
        <taxon>Nicotiana</taxon>
    </lineage>
</organism>
<keyword evidence="1" id="KW-0862">Zinc</keyword>
<dbReference type="Pfam" id="PF03732">
    <property type="entry name" value="Retrotrans_gag"/>
    <property type="match status" value="1"/>
</dbReference>
<dbReference type="PROSITE" id="PS50158">
    <property type="entry name" value="ZF_CCHC"/>
    <property type="match status" value="1"/>
</dbReference>
<keyword evidence="4" id="KW-1185">Reference proteome</keyword>
<dbReference type="RefSeq" id="XP_009761979.1">
    <property type="nucleotide sequence ID" value="XM_009763677.1"/>
</dbReference>
<proteinExistence type="predicted"/>
<evidence type="ECO:0000256" key="2">
    <source>
        <dbReference type="SAM" id="MobiDB-lite"/>
    </source>
</evidence>
<dbReference type="InterPro" id="IPR032567">
    <property type="entry name" value="RTL1-rel"/>
</dbReference>
<evidence type="ECO:0000259" key="3">
    <source>
        <dbReference type="PROSITE" id="PS50158"/>
    </source>
</evidence>
<dbReference type="GO" id="GO:0008270">
    <property type="term" value="F:zinc ion binding"/>
    <property type="evidence" value="ECO:0007669"/>
    <property type="project" value="UniProtKB-KW"/>
</dbReference>
<reference evidence="5" key="2">
    <citation type="submission" date="2025-08" db="UniProtKB">
        <authorList>
            <consortium name="RefSeq"/>
        </authorList>
    </citation>
    <scope>IDENTIFICATION</scope>
    <source>
        <tissue evidence="5">Leaf</tissue>
    </source>
</reference>
<dbReference type="STRING" id="4096.A0A1U7VI34"/>
<protein>
    <submittedName>
        <fullName evidence="5">Uncharacterized protein LOC104214071</fullName>
    </submittedName>
</protein>
<accession>A0A1U7VI34</accession>